<keyword evidence="6" id="KW-1185">Reference proteome</keyword>
<dbReference type="PROSITE" id="PS51354">
    <property type="entry name" value="GLUTAREDOXIN_2"/>
    <property type="match status" value="1"/>
</dbReference>
<dbReference type="Proteomes" id="UP000095751">
    <property type="component" value="Unassembled WGS sequence"/>
</dbReference>
<dbReference type="InterPro" id="IPR002109">
    <property type="entry name" value="Glutaredoxin"/>
</dbReference>
<evidence type="ECO:0000313" key="5">
    <source>
        <dbReference type="EMBL" id="OEU19949.1"/>
    </source>
</evidence>
<keyword evidence="3" id="KW-0732">Signal</keyword>
<dbReference type="PANTHER" id="PTHR45694:SF18">
    <property type="entry name" value="GLUTAREDOXIN-1-RELATED"/>
    <property type="match status" value="1"/>
</dbReference>
<evidence type="ECO:0000259" key="4">
    <source>
        <dbReference type="Pfam" id="PF00462"/>
    </source>
</evidence>
<accession>A0A1E7FP49</accession>
<organism evidence="5 6">
    <name type="scientific">Fragilariopsis cylindrus CCMP1102</name>
    <dbReference type="NCBI Taxonomy" id="635003"/>
    <lineage>
        <taxon>Eukaryota</taxon>
        <taxon>Sar</taxon>
        <taxon>Stramenopiles</taxon>
        <taxon>Ochrophyta</taxon>
        <taxon>Bacillariophyta</taxon>
        <taxon>Bacillariophyceae</taxon>
        <taxon>Bacillariophycidae</taxon>
        <taxon>Bacillariales</taxon>
        <taxon>Bacillariaceae</taxon>
        <taxon>Fragilariopsis</taxon>
    </lineage>
</organism>
<protein>
    <submittedName>
        <fullName evidence="5">Glutaredoxin-domain-containing protein</fullName>
    </submittedName>
</protein>
<keyword evidence="2" id="KW-0676">Redox-active center</keyword>
<feature type="domain" description="Glutaredoxin" evidence="4">
    <location>
        <begin position="93"/>
        <end position="154"/>
    </location>
</feature>
<keyword evidence="1" id="KW-1015">Disulfide bond</keyword>
<gene>
    <name evidence="5" type="ORF">FRACYDRAFT_206695</name>
</gene>
<evidence type="ECO:0000313" key="6">
    <source>
        <dbReference type="Proteomes" id="UP000095751"/>
    </source>
</evidence>
<proteinExistence type="predicted"/>
<reference evidence="5 6" key="1">
    <citation type="submission" date="2016-09" db="EMBL/GenBank/DDBJ databases">
        <title>Extensive genetic diversity and differential bi-allelic expression allows diatom success in the polar Southern Ocean.</title>
        <authorList>
            <consortium name="DOE Joint Genome Institute"/>
            <person name="Mock T."/>
            <person name="Otillar R.P."/>
            <person name="Strauss J."/>
            <person name="Dupont C."/>
            <person name="Frickenhaus S."/>
            <person name="Maumus F."/>
            <person name="Mcmullan M."/>
            <person name="Sanges R."/>
            <person name="Schmutz J."/>
            <person name="Toseland A."/>
            <person name="Valas R."/>
            <person name="Veluchamy A."/>
            <person name="Ward B.J."/>
            <person name="Allen A."/>
            <person name="Barry K."/>
            <person name="Falciatore A."/>
            <person name="Ferrante M."/>
            <person name="Fortunato A.E."/>
            <person name="Gloeckner G."/>
            <person name="Gruber A."/>
            <person name="Hipkin R."/>
            <person name="Janech M."/>
            <person name="Kroth P."/>
            <person name="Leese F."/>
            <person name="Lindquist E."/>
            <person name="Lyon B.R."/>
            <person name="Martin J."/>
            <person name="Mayer C."/>
            <person name="Parker M."/>
            <person name="Quesneville H."/>
            <person name="Raymond J."/>
            <person name="Uhlig C."/>
            <person name="Valentin K.U."/>
            <person name="Worden A.Z."/>
            <person name="Armbrust E.V."/>
            <person name="Bowler C."/>
            <person name="Green B."/>
            <person name="Moulton V."/>
            <person name="Van Oosterhout C."/>
            <person name="Grigoriev I."/>
        </authorList>
    </citation>
    <scope>NUCLEOTIDE SEQUENCE [LARGE SCALE GENOMIC DNA]</scope>
    <source>
        <strain evidence="5 6">CCMP1102</strain>
    </source>
</reference>
<dbReference type="Pfam" id="PF00462">
    <property type="entry name" value="Glutaredoxin"/>
    <property type="match status" value="1"/>
</dbReference>
<dbReference type="PANTHER" id="PTHR45694">
    <property type="entry name" value="GLUTAREDOXIN 2"/>
    <property type="match status" value="1"/>
</dbReference>
<dbReference type="PROSITE" id="PS00195">
    <property type="entry name" value="GLUTAREDOXIN_1"/>
    <property type="match status" value="1"/>
</dbReference>
<dbReference type="InterPro" id="IPR014025">
    <property type="entry name" value="Glutaredoxin_subgr"/>
</dbReference>
<dbReference type="InterPro" id="IPR036249">
    <property type="entry name" value="Thioredoxin-like_sf"/>
</dbReference>
<dbReference type="Gene3D" id="3.40.30.10">
    <property type="entry name" value="Glutaredoxin"/>
    <property type="match status" value="1"/>
</dbReference>
<feature type="signal peptide" evidence="3">
    <location>
        <begin position="1"/>
        <end position="29"/>
    </location>
</feature>
<dbReference type="SUPFAM" id="SSF52833">
    <property type="entry name" value="Thioredoxin-like"/>
    <property type="match status" value="1"/>
</dbReference>
<name>A0A1E7FP49_9STRA</name>
<dbReference type="PRINTS" id="PR00160">
    <property type="entry name" value="GLUTAREDOXIN"/>
</dbReference>
<dbReference type="GO" id="GO:0005737">
    <property type="term" value="C:cytoplasm"/>
    <property type="evidence" value="ECO:0007669"/>
    <property type="project" value="TreeGrafter"/>
</dbReference>
<dbReference type="EMBL" id="KV784355">
    <property type="protein sequence ID" value="OEU19949.1"/>
    <property type="molecule type" value="Genomic_DNA"/>
</dbReference>
<evidence type="ECO:0000256" key="3">
    <source>
        <dbReference type="SAM" id="SignalP"/>
    </source>
</evidence>
<dbReference type="AlphaFoldDB" id="A0A1E7FP49"/>
<evidence type="ECO:0000256" key="1">
    <source>
        <dbReference type="ARBA" id="ARBA00023157"/>
    </source>
</evidence>
<dbReference type="OrthoDB" id="418495at2759"/>
<dbReference type="InParanoid" id="A0A1E7FP49"/>
<sequence length="185" mass="19397">MIAIKEKKMLALASSLLVVLVLFIGSSSAFVQSHSSFNVNNRNSSTSTSSSTSIGIGAFFNEGKKKLVKSLAGEYDATAIQDRMNGLIDAEPVLMFSFTTCPFCIKAKGVLDGMNAKYTVIELDTDPDGKAIRAEMADIVGQTSVPAIWIGGEFAGGCNDGGMGGLMTLEKAGKLDGMLRKVGAV</sequence>
<dbReference type="GO" id="GO:0034599">
    <property type="term" value="P:cellular response to oxidative stress"/>
    <property type="evidence" value="ECO:0007669"/>
    <property type="project" value="TreeGrafter"/>
</dbReference>
<evidence type="ECO:0000256" key="2">
    <source>
        <dbReference type="ARBA" id="ARBA00023284"/>
    </source>
</evidence>
<dbReference type="FunCoup" id="A0A1E7FP49">
    <property type="interactions" value="92"/>
</dbReference>
<dbReference type="InterPro" id="IPR011767">
    <property type="entry name" value="GLR_AS"/>
</dbReference>
<dbReference type="KEGG" id="fcy:FRACYDRAFT_206695"/>
<feature type="chain" id="PRO_5009193366" evidence="3">
    <location>
        <begin position="30"/>
        <end position="185"/>
    </location>
</feature>
<dbReference type="GO" id="GO:0015038">
    <property type="term" value="F:glutathione disulfide oxidoreductase activity"/>
    <property type="evidence" value="ECO:0007669"/>
    <property type="project" value="TreeGrafter"/>
</dbReference>